<proteinExistence type="predicted"/>
<dbReference type="PANTHER" id="PTHR45749:SF21">
    <property type="entry name" value="DUF4371 DOMAIN-CONTAINING PROTEIN"/>
    <property type="match status" value="1"/>
</dbReference>
<dbReference type="InterPro" id="IPR012337">
    <property type="entry name" value="RNaseH-like_sf"/>
</dbReference>
<keyword evidence="3" id="KW-1185">Reference proteome</keyword>
<accession>A0ABN8LLL5</accession>
<dbReference type="EMBL" id="CALNXI010000057">
    <property type="protein sequence ID" value="CAH3017214.1"/>
    <property type="molecule type" value="Genomic_DNA"/>
</dbReference>
<dbReference type="Proteomes" id="UP001159427">
    <property type="component" value="Unassembled WGS sequence"/>
</dbReference>
<gene>
    <name evidence="2" type="ORF">PEVE_00036089</name>
</gene>
<evidence type="ECO:0000259" key="1">
    <source>
        <dbReference type="Pfam" id="PF14291"/>
    </source>
</evidence>
<sequence length="376" mass="41568">MTSVQDYKDRQPSSAEQQHCTIKGVVSIIDVVIALGQRGIPLRGNWDPSKRNEDGISPSLLTGNPSMIQNSNTIWIMLPNEIINLCDSFIRNRVRASIPKYWSIMADETQDCSTTEQLSICVRYLSSKNEVCEEFIGFVRLEKLDAQSITDTLLHALQEWGLNMSGLVGQGYDGASFMSSSRNGVQAKVAEKYPNATKVHCRSQVLNPAISSGCKAVRSIQNLFDNVSKRTWFLSGSAKRKEIFLQTAAASDDSELLSALVACADEDEEDESAKTLEEGSKRQTVPKFCATPLDEISPSSSGDASAYSRLLQDSEFIVALTVSQFHLDFSEKSNFDAELARWGMKHAIEPESEQEGAMPDCSPQEFPAIHKVCRSF</sequence>
<evidence type="ECO:0000313" key="2">
    <source>
        <dbReference type="EMBL" id="CAH3017214.1"/>
    </source>
</evidence>
<dbReference type="SUPFAM" id="SSF53098">
    <property type="entry name" value="Ribonuclease H-like"/>
    <property type="match status" value="1"/>
</dbReference>
<dbReference type="InterPro" id="IPR025398">
    <property type="entry name" value="DUF4371"/>
</dbReference>
<name>A0ABN8LLL5_9CNID</name>
<comment type="caution">
    <text evidence="2">The sequence shown here is derived from an EMBL/GenBank/DDBJ whole genome shotgun (WGS) entry which is preliminary data.</text>
</comment>
<dbReference type="PANTHER" id="PTHR45749">
    <property type="match status" value="1"/>
</dbReference>
<organism evidence="2 3">
    <name type="scientific">Porites evermanni</name>
    <dbReference type="NCBI Taxonomy" id="104178"/>
    <lineage>
        <taxon>Eukaryota</taxon>
        <taxon>Metazoa</taxon>
        <taxon>Cnidaria</taxon>
        <taxon>Anthozoa</taxon>
        <taxon>Hexacorallia</taxon>
        <taxon>Scleractinia</taxon>
        <taxon>Fungiina</taxon>
        <taxon>Poritidae</taxon>
        <taxon>Porites</taxon>
    </lineage>
</organism>
<dbReference type="Pfam" id="PF14291">
    <property type="entry name" value="DUF4371"/>
    <property type="match status" value="1"/>
</dbReference>
<protein>
    <recommendedName>
        <fullName evidence="1">DUF4371 domain-containing protein</fullName>
    </recommendedName>
</protein>
<reference evidence="2 3" key="1">
    <citation type="submission" date="2022-05" db="EMBL/GenBank/DDBJ databases">
        <authorList>
            <consortium name="Genoscope - CEA"/>
            <person name="William W."/>
        </authorList>
    </citation>
    <scope>NUCLEOTIDE SEQUENCE [LARGE SCALE GENOMIC DNA]</scope>
</reference>
<feature type="domain" description="DUF4371" evidence="1">
    <location>
        <begin position="102"/>
        <end position="184"/>
    </location>
</feature>
<evidence type="ECO:0000313" key="3">
    <source>
        <dbReference type="Proteomes" id="UP001159427"/>
    </source>
</evidence>